<dbReference type="Proteomes" id="UP001152795">
    <property type="component" value="Unassembled WGS sequence"/>
</dbReference>
<dbReference type="PROSITE" id="PS50287">
    <property type="entry name" value="SRCR_2"/>
    <property type="match status" value="1"/>
</dbReference>
<comment type="caution">
    <text evidence="3">Lacks conserved residue(s) required for the propagation of feature annotation.</text>
</comment>
<feature type="compositionally biased region" description="Low complexity" evidence="4">
    <location>
        <begin position="758"/>
        <end position="768"/>
    </location>
</feature>
<evidence type="ECO:0000256" key="5">
    <source>
        <dbReference type="SAM" id="Phobius"/>
    </source>
</evidence>
<comment type="caution">
    <text evidence="6">The sequence shown here is derived from an EMBL/GenBank/DDBJ whole genome shotgun (WGS) entry which is preliminary data.</text>
</comment>
<dbReference type="Pfam" id="PF00041">
    <property type="entry name" value="fn3"/>
    <property type="match status" value="1"/>
</dbReference>
<dbReference type="InterPro" id="IPR000562">
    <property type="entry name" value="FN_type2_dom"/>
</dbReference>
<feature type="region of interest" description="Disordered" evidence="4">
    <location>
        <begin position="712"/>
        <end position="735"/>
    </location>
</feature>
<feature type="disulfide bond" evidence="3">
    <location>
        <begin position="133"/>
        <end position="194"/>
    </location>
</feature>
<dbReference type="CDD" id="cd22823">
    <property type="entry name" value="Gal_Rha_Lectin"/>
    <property type="match status" value="1"/>
</dbReference>
<dbReference type="Gene3D" id="3.10.250.10">
    <property type="entry name" value="SRCR-like domain"/>
    <property type="match status" value="1"/>
</dbReference>
<feature type="region of interest" description="Disordered" evidence="4">
    <location>
        <begin position="753"/>
        <end position="786"/>
    </location>
</feature>
<dbReference type="OrthoDB" id="5983454at2759"/>
<dbReference type="Pfam" id="PF00040">
    <property type="entry name" value="fn2"/>
    <property type="match status" value="1"/>
</dbReference>
<accession>A0A7D9EDC7</accession>
<dbReference type="InterPro" id="IPR036116">
    <property type="entry name" value="FN3_sf"/>
</dbReference>
<dbReference type="PANTHER" id="PTHR46957:SF3">
    <property type="entry name" value="CYTOKINE RECEPTOR"/>
    <property type="match status" value="1"/>
</dbReference>
<name>A0A7D9EDC7_PARCT</name>
<dbReference type="Pfam" id="PF00530">
    <property type="entry name" value="SRCR"/>
    <property type="match status" value="1"/>
</dbReference>
<dbReference type="SUPFAM" id="SSF56487">
    <property type="entry name" value="SRCR-like"/>
    <property type="match status" value="1"/>
</dbReference>
<keyword evidence="6" id="KW-0675">Receptor</keyword>
<evidence type="ECO:0000256" key="3">
    <source>
        <dbReference type="PROSITE-ProRule" id="PRU00196"/>
    </source>
</evidence>
<dbReference type="SMART" id="SM00060">
    <property type="entry name" value="FN3"/>
    <property type="match status" value="2"/>
</dbReference>
<evidence type="ECO:0000313" key="7">
    <source>
        <dbReference type="Proteomes" id="UP001152795"/>
    </source>
</evidence>
<feature type="compositionally biased region" description="Polar residues" evidence="4">
    <location>
        <begin position="886"/>
        <end position="906"/>
    </location>
</feature>
<feature type="region of interest" description="Disordered" evidence="4">
    <location>
        <begin position="825"/>
        <end position="851"/>
    </location>
</feature>
<dbReference type="SMART" id="SM00059">
    <property type="entry name" value="FN2"/>
    <property type="match status" value="1"/>
</dbReference>
<evidence type="ECO:0000256" key="4">
    <source>
        <dbReference type="SAM" id="MobiDB-lite"/>
    </source>
</evidence>
<feature type="compositionally biased region" description="Low complexity" evidence="4">
    <location>
        <begin position="714"/>
        <end position="723"/>
    </location>
</feature>
<dbReference type="PROSITE" id="PS01285">
    <property type="entry name" value="FA58C_1"/>
    <property type="match status" value="1"/>
</dbReference>
<dbReference type="InterPro" id="IPR013783">
    <property type="entry name" value="Ig-like_fold"/>
</dbReference>
<feature type="region of interest" description="Disordered" evidence="4">
    <location>
        <begin position="879"/>
        <end position="916"/>
    </location>
</feature>
<dbReference type="InterPro" id="IPR013806">
    <property type="entry name" value="Kringle-like"/>
</dbReference>
<evidence type="ECO:0000256" key="1">
    <source>
        <dbReference type="ARBA" id="ARBA00022737"/>
    </source>
</evidence>
<keyword evidence="2 3" id="KW-1015">Disulfide bond</keyword>
<dbReference type="GO" id="GO:0016020">
    <property type="term" value="C:membrane"/>
    <property type="evidence" value="ECO:0007669"/>
    <property type="project" value="UniProtKB-SubCell"/>
</dbReference>
<dbReference type="PANTHER" id="PTHR46957">
    <property type="entry name" value="CYTOKINE RECEPTOR"/>
    <property type="match status" value="1"/>
</dbReference>
<dbReference type="SUPFAM" id="SSF49265">
    <property type="entry name" value="Fibronectin type III"/>
    <property type="match status" value="1"/>
</dbReference>
<feature type="compositionally biased region" description="Basic and acidic residues" evidence="4">
    <location>
        <begin position="777"/>
        <end position="786"/>
    </location>
</feature>
<dbReference type="PROSITE" id="PS50853">
    <property type="entry name" value="FN3"/>
    <property type="match status" value="2"/>
</dbReference>
<dbReference type="InterPro" id="IPR003961">
    <property type="entry name" value="FN3_dom"/>
</dbReference>
<dbReference type="EMBL" id="CACRXK020004955">
    <property type="protein sequence ID" value="CAB4004623.1"/>
    <property type="molecule type" value="Genomic_DNA"/>
</dbReference>
<keyword evidence="5" id="KW-1133">Transmembrane helix</keyword>
<dbReference type="InterPro" id="IPR000421">
    <property type="entry name" value="FA58C"/>
</dbReference>
<dbReference type="Gene3D" id="2.60.120.260">
    <property type="entry name" value="Galactose-binding domain-like"/>
    <property type="match status" value="1"/>
</dbReference>
<dbReference type="Gene3D" id="2.10.10.10">
    <property type="entry name" value="Fibronectin, type II, collagen-binding"/>
    <property type="match status" value="1"/>
</dbReference>
<reference evidence="6" key="1">
    <citation type="submission" date="2020-04" db="EMBL/GenBank/DDBJ databases">
        <authorList>
            <person name="Alioto T."/>
            <person name="Alioto T."/>
            <person name="Gomez Garrido J."/>
        </authorList>
    </citation>
    <scope>NUCLEOTIDE SEQUENCE</scope>
    <source>
        <strain evidence="6">A484AB</strain>
    </source>
</reference>
<keyword evidence="1" id="KW-0677">Repeat</keyword>
<proteinExistence type="predicted"/>
<evidence type="ECO:0000256" key="2">
    <source>
        <dbReference type="ARBA" id="ARBA00023157"/>
    </source>
</evidence>
<dbReference type="Gene3D" id="2.60.40.10">
    <property type="entry name" value="Immunoglobulins"/>
    <property type="match status" value="2"/>
</dbReference>
<dbReference type="SUPFAM" id="SSF49785">
    <property type="entry name" value="Galactose-binding domain-like"/>
    <property type="match status" value="1"/>
</dbReference>
<keyword evidence="7" id="KW-1185">Reference proteome</keyword>
<sequence>MKDVHCSLIQRMVFKKADYGDFNNNGTFDVTAEIDRKCSILTNCQLKSHCGGSRSCELTIDNNLLSSQYCSDISKEVYTDYICVDTYISLNLKGPNVRFSESPTKGFIEIKDGSTWRKVDEENWDIIRHKMLCRHLGFSETDDHNIGTRNVGSGENIATGDLICYNTQPNGTSCCVNLQRNTTTSIVNLPYAICKICDNPLLQNVTTFPDSVFSGSGSSNFKDARFSGNGWCAAGSGNNYILLDLQKEYHIAQIVVMGNENQTTWSDSYSLKFSHNKTLIDGSSAIQIKGNQNGYQASVTIVDIYNVRYLKIESTRKTEFCLRTELCGEVQLPAPVENITTKSSNFSVDLSWTILGPRQSSYITHFIIYLNGIQLQRISREKYGIHYIIFGLTSYTDYVVGVQAQDGSSHRSVIAYESFKTEEAVPSGPPLDVNFESRGKNSLKVSWKTPDKRLWHGELTGYQVCYSTLESDKNPKCSRATAFLYTIYNLHSSTEYFVTVSAGTKVGYGNKSLEISQITNGEPINPFATSYYTLSLNIPKPAEYIKGVMVIVHNATAGSSIPSANFQTNNLGPFQENIQDLYVTAYLKADVLPLTFVIGDGKEYNSEKQKYFNQPLKQNSSYIVFLRFFESNDSYYSTEWSSSVKTMVKPPDNDTCVQKTESDKCCKFPFDYKGKTYYSCTKKGYSWGIIGYSWCYYDEAHMQHEACKEPIYRPTTQPTPSTKPTEEQRMFSQTSSSLNVTATSALVPLFPSHEIHPSRPSISSPSRSTTTVMARSGTEKRSSKRDVTKQNMYIILGCGVSGGILLVMIIALTVIIYLKRKNKMKVKKEEEEEEGDQHEMTSYRLTDATNNPVYESIDKDLDIKSDEEQQALQPPHIYQELEDPQGPTSCTHEYSTPYETSMSNNDGPKITPALNDTDSFAHFNELYETS</sequence>
<dbReference type="InterPro" id="IPR050713">
    <property type="entry name" value="RTP_Phos/Ushers"/>
</dbReference>
<dbReference type="AlphaFoldDB" id="A0A7D9EDC7"/>
<dbReference type="CDD" id="cd00063">
    <property type="entry name" value="FN3"/>
    <property type="match status" value="2"/>
</dbReference>
<dbReference type="SUPFAM" id="SSF57440">
    <property type="entry name" value="Kringle-like"/>
    <property type="match status" value="1"/>
</dbReference>
<protein>
    <submittedName>
        <fullName evidence="6">Receptor-type tyrosine- phosphatase F</fullName>
    </submittedName>
</protein>
<dbReference type="InterPro" id="IPR036943">
    <property type="entry name" value="FN_type2_sf"/>
</dbReference>
<evidence type="ECO:0000313" key="6">
    <source>
        <dbReference type="EMBL" id="CAB4004623.1"/>
    </source>
</evidence>
<feature type="transmembrane region" description="Helical" evidence="5">
    <location>
        <begin position="792"/>
        <end position="818"/>
    </location>
</feature>
<keyword evidence="5" id="KW-0472">Membrane</keyword>
<dbReference type="InterPro" id="IPR008979">
    <property type="entry name" value="Galactose-bd-like_sf"/>
</dbReference>
<dbReference type="InterPro" id="IPR036772">
    <property type="entry name" value="SRCR-like_dom_sf"/>
</dbReference>
<organism evidence="6 7">
    <name type="scientific">Paramuricea clavata</name>
    <name type="common">Red gorgonian</name>
    <name type="synonym">Violescent sea-whip</name>
    <dbReference type="NCBI Taxonomy" id="317549"/>
    <lineage>
        <taxon>Eukaryota</taxon>
        <taxon>Metazoa</taxon>
        <taxon>Cnidaria</taxon>
        <taxon>Anthozoa</taxon>
        <taxon>Octocorallia</taxon>
        <taxon>Malacalcyonacea</taxon>
        <taxon>Plexauridae</taxon>
        <taxon>Paramuricea</taxon>
    </lineage>
</organism>
<dbReference type="InterPro" id="IPR001190">
    <property type="entry name" value="SRCR"/>
</dbReference>
<feature type="disulfide bond" evidence="3">
    <location>
        <begin position="164"/>
        <end position="174"/>
    </location>
</feature>
<gene>
    <name evidence="6" type="ORF">PACLA_8A017341</name>
</gene>
<keyword evidence="5" id="KW-0812">Transmembrane</keyword>